<proteinExistence type="predicted"/>
<evidence type="ECO:0000313" key="1">
    <source>
        <dbReference type="EMBL" id="GLS27756.1"/>
    </source>
</evidence>
<dbReference type="Proteomes" id="UP001156870">
    <property type="component" value="Unassembled WGS sequence"/>
</dbReference>
<reference evidence="1 2" key="1">
    <citation type="journal article" date="2014" name="Int. J. Syst. Evol. Microbiol.">
        <title>Complete genome sequence of Corynebacterium casei LMG S-19264T (=DSM 44701T), isolated from a smear-ripened cheese.</title>
        <authorList>
            <consortium name="US DOE Joint Genome Institute (JGI-PGF)"/>
            <person name="Walter F."/>
            <person name="Albersmeier A."/>
            <person name="Kalinowski J."/>
            <person name="Ruckert C."/>
        </authorList>
    </citation>
    <scope>NUCLEOTIDE SEQUENCE [LARGE SCALE GENOMIC DNA]</scope>
    <source>
        <strain evidence="1 2">NBRC 110095</strain>
    </source>
</reference>
<keyword evidence="2" id="KW-1185">Reference proteome</keyword>
<comment type="caution">
    <text evidence="1">The sequence shown here is derived from an EMBL/GenBank/DDBJ whole genome shotgun (WGS) entry which is preliminary data.</text>
</comment>
<accession>A0AA37WQ70</accession>
<sequence>MGAAWTINSDQTLKAFTQHVSELYQKHKYITYTQPRIGADRSLDQNALSHIWYGQIDKALSQPTGSSRRYCKLHFGVPLMRGECEKFRVAYDTVLKHRDYPEKLQIMDFFTVTSLMSREQMTRYMATIQQHFASEHGITLESKGEFKRYQNG</sequence>
<dbReference type="RefSeq" id="WP_232593502.1">
    <property type="nucleotide sequence ID" value="NZ_BSPD01000087.1"/>
</dbReference>
<evidence type="ECO:0000313" key="2">
    <source>
        <dbReference type="Proteomes" id="UP001156870"/>
    </source>
</evidence>
<dbReference type="InterPro" id="IPR036619">
    <property type="entry name" value="NinB_sf"/>
</dbReference>
<name>A0AA37WQ70_9GAMM</name>
<dbReference type="AlphaFoldDB" id="A0AA37WQ70"/>
<protein>
    <submittedName>
        <fullName evidence="1">Uncharacterized protein</fullName>
    </submittedName>
</protein>
<organism evidence="1 2">
    <name type="scientific">Marinibactrum halimedae</name>
    <dbReference type="NCBI Taxonomy" id="1444977"/>
    <lineage>
        <taxon>Bacteria</taxon>
        <taxon>Pseudomonadati</taxon>
        <taxon>Pseudomonadota</taxon>
        <taxon>Gammaproteobacteria</taxon>
        <taxon>Cellvibrionales</taxon>
        <taxon>Cellvibrionaceae</taxon>
        <taxon>Marinibactrum</taxon>
    </lineage>
</organism>
<dbReference type="EMBL" id="BSPD01000087">
    <property type="protein sequence ID" value="GLS27756.1"/>
    <property type="molecule type" value="Genomic_DNA"/>
</dbReference>
<dbReference type="Gene3D" id="1.10.3790.10">
    <property type="entry name" value="NinB"/>
    <property type="match status" value="1"/>
</dbReference>
<gene>
    <name evidence="1" type="ORF">GCM10007877_34750</name>
</gene>